<sequence length="320" mass="37076">MAQDNADSTVPAHLSLPSEIWDMIFDNLRSRKSQSELEYLWGTVRPVSSRFKDAIEKIFREEHLPEMWLHFGHANEPLLDLDRIHNGNFHWRKADLREDILEAEILTHWLPDVEGMFPLHRYDDDSGSRAIFKRTETTKSVIGDRDSVDAVFAAFDWIACSSPALLSLVFSTQLRGGLSDIEVPEFECDVQRREVSCNWKILLSRYFAEKNMAKEALEGKVEVSDSELLVHDDKAREEKAALERRESHRYAFSASRRTSRLEDRQKHYVQGQVSSWQAAVCDGRRKGRFSVTQLLAKRAADLKLDLNDDGWTDHHRRGFF</sequence>
<dbReference type="EMBL" id="JASNWA010000006">
    <property type="protein sequence ID" value="KAK3174453.1"/>
    <property type="molecule type" value="Genomic_DNA"/>
</dbReference>
<keyword evidence="2" id="KW-1185">Reference proteome</keyword>
<dbReference type="Proteomes" id="UP001276659">
    <property type="component" value="Unassembled WGS sequence"/>
</dbReference>
<comment type="caution">
    <text evidence="1">The sequence shown here is derived from an EMBL/GenBank/DDBJ whole genome shotgun (WGS) entry which is preliminary data.</text>
</comment>
<evidence type="ECO:0000313" key="1">
    <source>
        <dbReference type="EMBL" id="KAK3174453.1"/>
    </source>
</evidence>
<organism evidence="1 2">
    <name type="scientific">Lepraria neglecta</name>
    <dbReference type="NCBI Taxonomy" id="209136"/>
    <lineage>
        <taxon>Eukaryota</taxon>
        <taxon>Fungi</taxon>
        <taxon>Dikarya</taxon>
        <taxon>Ascomycota</taxon>
        <taxon>Pezizomycotina</taxon>
        <taxon>Lecanoromycetes</taxon>
        <taxon>OSLEUM clade</taxon>
        <taxon>Lecanoromycetidae</taxon>
        <taxon>Lecanorales</taxon>
        <taxon>Lecanorineae</taxon>
        <taxon>Stereocaulaceae</taxon>
        <taxon>Lepraria</taxon>
    </lineage>
</organism>
<protein>
    <submittedName>
        <fullName evidence="1">Uncharacterized protein</fullName>
    </submittedName>
</protein>
<accession>A0AAE0DP96</accession>
<name>A0AAE0DP96_9LECA</name>
<reference evidence="1" key="1">
    <citation type="submission" date="2022-11" db="EMBL/GenBank/DDBJ databases">
        <title>Chromosomal genome sequence assembly and mating type (MAT) locus characterization of the leprose asexual lichenized fungus Lepraria neglecta (Nyl.) Erichsen.</title>
        <authorList>
            <person name="Allen J.L."/>
            <person name="Pfeffer B."/>
        </authorList>
    </citation>
    <scope>NUCLEOTIDE SEQUENCE</scope>
    <source>
        <strain evidence="1">Allen 5258</strain>
    </source>
</reference>
<gene>
    <name evidence="1" type="ORF">OEA41_001699</name>
</gene>
<proteinExistence type="predicted"/>
<dbReference type="AlphaFoldDB" id="A0AAE0DP96"/>
<evidence type="ECO:0000313" key="2">
    <source>
        <dbReference type="Proteomes" id="UP001276659"/>
    </source>
</evidence>